<comment type="caution">
    <text evidence="8">The sequence shown here is derived from an EMBL/GenBank/DDBJ whole genome shotgun (WGS) entry which is preliminary data.</text>
</comment>
<feature type="domain" description="Bud22" evidence="7">
    <location>
        <begin position="405"/>
        <end position="469"/>
    </location>
</feature>
<evidence type="ECO:0000313" key="8">
    <source>
        <dbReference type="EMBL" id="KPP66916.1"/>
    </source>
</evidence>
<protein>
    <recommendedName>
        <fullName evidence="1">Serum response factor-binding protein 1</fullName>
    </recommendedName>
    <alternativeName>
        <fullName evidence="4">SRF-dependent transcription regulation-associated protein</fullName>
    </alternativeName>
</protein>
<accession>A0A0P7U9Q7</accession>
<feature type="compositionally biased region" description="Acidic residues" evidence="6">
    <location>
        <begin position="267"/>
        <end position="278"/>
    </location>
</feature>
<proteinExistence type="predicted"/>
<dbReference type="GO" id="GO:0030686">
    <property type="term" value="C:90S preribosome"/>
    <property type="evidence" value="ECO:0007669"/>
    <property type="project" value="TreeGrafter"/>
</dbReference>
<dbReference type="AlphaFoldDB" id="A0A0P7U9Q7"/>
<evidence type="ECO:0000256" key="3">
    <source>
        <dbReference type="ARBA" id="ARBA00025646"/>
    </source>
</evidence>
<dbReference type="InterPro" id="IPR037393">
    <property type="entry name" value="Bud22/SRFB1"/>
</dbReference>
<dbReference type="PANTHER" id="PTHR23325">
    <property type="entry name" value="SERUM RESPONSE FACTOR-BINDING"/>
    <property type="match status" value="1"/>
</dbReference>
<sequence length="471" mass="52192">MLAHKSLILKKMAEVLNLNNEVVKMRKEVKKARALIIRKVSRQISALKQKKGCESEVQKNQRRVARLLEEINQMKNLKPDHVTKEALQKNLCFEKVCKDPKSTLVERATARIASHPQISKRIEELKAAVKAFNDERKKTQGPGKPVKHTGEDVGKPKNLATGDHMCDAATQDQGLTEEGAKSTCNVTVETSSREEGLSPLDEIKVTVPLEGSSDSKAKQRNGETSAALRNCQALPKKGKEVPAENQFALKKTSFPAVKEPENKKDEESDLEPSDDEEVKEYFDDSTEERFYRQSSQSEDSDDDFFLGKVSKGKKKRRTQSDPEQSDSIPSAAELLAETNEAGGYKGKEKQDGKAVKLETVFCRSLSGSRQAPLGAARGGSKPSRFQGSRTGALNRKLALSTNQWDSDQQRGKGRAQFGNPQGHRAPAGKGVAPSQNAQQVLHPSWEASKRRKEQQAQIMAFQGKKIKFDDD</sequence>
<dbReference type="Pfam" id="PF09073">
    <property type="entry name" value="BUD22"/>
    <property type="match status" value="1"/>
</dbReference>
<feature type="compositionally biased region" description="Basic and acidic residues" evidence="6">
    <location>
        <begin position="191"/>
        <end position="204"/>
    </location>
</feature>
<evidence type="ECO:0000256" key="2">
    <source>
        <dbReference type="ARBA" id="ARBA00023054"/>
    </source>
</evidence>
<evidence type="ECO:0000256" key="5">
    <source>
        <dbReference type="SAM" id="Coils"/>
    </source>
</evidence>
<dbReference type="InterPro" id="IPR015158">
    <property type="entry name" value="Bud22_dom"/>
</dbReference>
<gene>
    <name evidence="8" type="ORF">Z043_114541</name>
</gene>
<dbReference type="EMBL" id="JARO02005347">
    <property type="protein sequence ID" value="KPP66916.1"/>
    <property type="molecule type" value="Genomic_DNA"/>
</dbReference>
<feature type="compositionally biased region" description="Basic and acidic residues" evidence="6">
    <location>
        <begin position="279"/>
        <end position="291"/>
    </location>
</feature>
<evidence type="ECO:0000259" key="7">
    <source>
        <dbReference type="Pfam" id="PF09073"/>
    </source>
</evidence>
<evidence type="ECO:0000256" key="6">
    <source>
        <dbReference type="SAM" id="MobiDB-lite"/>
    </source>
</evidence>
<feature type="region of interest" description="Disordered" evidence="6">
    <location>
        <begin position="366"/>
        <end position="471"/>
    </location>
</feature>
<keyword evidence="2 5" id="KW-0175">Coiled coil</keyword>
<organism evidence="8 9">
    <name type="scientific">Scleropages formosus</name>
    <name type="common">Asian bonytongue</name>
    <name type="synonym">Osteoglossum formosum</name>
    <dbReference type="NCBI Taxonomy" id="113540"/>
    <lineage>
        <taxon>Eukaryota</taxon>
        <taxon>Metazoa</taxon>
        <taxon>Chordata</taxon>
        <taxon>Craniata</taxon>
        <taxon>Vertebrata</taxon>
        <taxon>Euteleostomi</taxon>
        <taxon>Actinopterygii</taxon>
        <taxon>Neopterygii</taxon>
        <taxon>Teleostei</taxon>
        <taxon>Osteoglossocephala</taxon>
        <taxon>Osteoglossomorpha</taxon>
        <taxon>Osteoglossiformes</taxon>
        <taxon>Osteoglossidae</taxon>
        <taxon>Scleropages</taxon>
    </lineage>
</organism>
<feature type="coiled-coil region" evidence="5">
    <location>
        <begin position="15"/>
        <end position="77"/>
    </location>
</feature>
<dbReference type="GO" id="GO:0005634">
    <property type="term" value="C:nucleus"/>
    <property type="evidence" value="ECO:0007669"/>
    <property type="project" value="TreeGrafter"/>
</dbReference>
<dbReference type="STRING" id="113540.ENSSFOP00015001872"/>
<comment type="function">
    <text evidence="3">May be involved in regulating transcriptional activation of cardiac genes during the aging process. May play a role in biosynthesis and/or processing of SLC2A4 in adipose cells.</text>
</comment>
<dbReference type="PANTHER" id="PTHR23325:SF1">
    <property type="entry name" value="SERUM RESPONSE FACTOR-BINDING PROTEIN 1"/>
    <property type="match status" value="1"/>
</dbReference>
<dbReference type="Proteomes" id="UP000034805">
    <property type="component" value="Unassembled WGS sequence"/>
</dbReference>
<name>A0A0P7U9Q7_SCLFO</name>
<evidence type="ECO:0000256" key="4">
    <source>
        <dbReference type="ARBA" id="ARBA00033254"/>
    </source>
</evidence>
<reference evidence="8 9" key="1">
    <citation type="submission" date="2015-08" db="EMBL/GenBank/DDBJ databases">
        <title>The genome of the Asian arowana (Scleropages formosus).</title>
        <authorList>
            <person name="Tan M.H."/>
            <person name="Gan H.M."/>
            <person name="Croft L.J."/>
            <person name="Austin C.M."/>
        </authorList>
    </citation>
    <scope>NUCLEOTIDE SEQUENCE [LARGE SCALE GENOMIC DNA]</scope>
    <source>
        <strain evidence="8">Aro1</strain>
    </source>
</reference>
<evidence type="ECO:0000256" key="1">
    <source>
        <dbReference type="ARBA" id="ARBA00013459"/>
    </source>
</evidence>
<dbReference type="GO" id="GO:0030490">
    <property type="term" value="P:maturation of SSU-rRNA"/>
    <property type="evidence" value="ECO:0007669"/>
    <property type="project" value="TreeGrafter"/>
</dbReference>
<evidence type="ECO:0000313" key="9">
    <source>
        <dbReference type="Proteomes" id="UP000034805"/>
    </source>
</evidence>
<feature type="region of interest" description="Disordered" evidence="6">
    <location>
        <begin position="133"/>
        <end position="353"/>
    </location>
</feature>